<feature type="region of interest" description="Disordered" evidence="1">
    <location>
        <begin position="1"/>
        <end position="48"/>
    </location>
</feature>
<dbReference type="GO" id="GO:0005524">
    <property type="term" value="F:ATP binding"/>
    <property type="evidence" value="ECO:0007669"/>
    <property type="project" value="InterPro"/>
</dbReference>
<feature type="compositionally biased region" description="Basic and acidic residues" evidence="1">
    <location>
        <begin position="641"/>
        <end position="667"/>
    </location>
</feature>
<dbReference type="SMART" id="SM00220">
    <property type="entry name" value="S_TKc"/>
    <property type="match status" value="1"/>
</dbReference>
<gene>
    <name evidence="3" type="ORF">D9757_008124</name>
</gene>
<keyword evidence="4" id="KW-1185">Reference proteome</keyword>
<dbReference type="EMBL" id="JAACJN010000057">
    <property type="protein sequence ID" value="KAF5381490.1"/>
    <property type="molecule type" value="Genomic_DNA"/>
</dbReference>
<dbReference type="InterPro" id="IPR008266">
    <property type="entry name" value="Tyr_kinase_AS"/>
</dbReference>
<dbReference type="GO" id="GO:0004672">
    <property type="term" value="F:protein kinase activity"/>
    <property type="evidence" value="ECO:0007669"/>
    <property type="project" value="InterPro"/>
</dbReference>
<dbReference type="Pfam" id="PF17667">
    <property type="entry name" value="Pkinase_fungal"/>
    <property type="match status" value="2"/>
</dbReference>
<feature type="region of interest" description="Disordered" evidence="1">
    <location>
        <begin position="148"/>
        <end position="220"/>
    </location>
</feature>
<dbReference type="PANTHER" id="PTHR38248">
    <property type="entry name" value="FUNK1 6"/>
    <property type="match status" value="1"/>
</dbReference>
<dbReference type="InterPro" id="IPR040976">
    <property type="entry name" value="Pkinase_fungal"/>
</dbReference>
<evidence type="ECO:0000259" key="2">
    <source>
        <dbReference type="PROSITE" id="PS50011"/>
    </source>
</evidence>
<dbReference type="PROSITE" id="PS50011">
    <property type="entry name" value="PROTEIN_KINASE_DOM"/>
    <property type="match status" value="2"/>
</dbReference>
<dbReference type="OrthoDB" id="5569250at2759"/>
<accession>A0A8H5HE29</accession>
<dbReference type="PANTHER" id="PTHR38248:SF2">
    <property type="entry name" value="FUNK1 11"/>
    <property type="match status" value="1"/>
</dbReference>
<feature type="domain" description="Protein kinase" evidence="2">
    <location>
        <begin position="706"/>
        <end position="1096"/>
    </location>
</feature>
<evidence type="ECO:0000313" key="3">
    <source>
        <dbReference type="EMBL" id="KAF5381490.1"/>
    </source>
</evidence>
<dbReference type="SUPFAM" id="SSF56112">
    <property type="entry name" value="Protein kinase-like (PK-like)"/>
    <property type="match status" value="2"/>
</dbReference>
<dbReference type="PROSITE" id="PS00109">
    <property type="entry name" value="PROTEIN_KINASE_TYR"/>
    <property type="match status" value="2"/>
</dbReference>
<feature type="compositionally biased region" description="Low complexity" evidence="1">
    <location>
        <begin position="7"/>
        <end position="18"/>
    </location>
</feature>
<organism evidence="3 4">
    <name type="scientific">Collybiopsis confluens</name>
    <dbReference type="NCBI Taxonomy" id="2823264"/>
    <lineage>
        <taxon>Eukaryota</taxon>
        <taxon>Fungi</taxon>
        <taxon>Dikarya</taxon>
        <taxon>Basidiomycota</taxon>
        <taxon>Agaricomycotina</taxon>
        <taxon>Agaricomycetes</taxon>
        <taxon>Agaricomycetidae</taxon>
        <taxon>Agaricales</taxon>
        <taxon>Marasmiineae</taxon>
        <taxon>Omphalotaceae</taxon>
        <taxon>Collybiopsis</taxon>
    </lineage>
</organism>
<dbReference type="InterPro" id="IPR011009">
    <property type="entry name" value="Kinase-like_dom_sf"/>
</dbReference>
<evidence type="ECO:0000313" key="4">
    <source>
        <dbReference type="Proteomes" id="UP000518752"/>
    </source>
</evidence>
<reference evidence="3 4" key="1">
    <citation type="journal article" date="2020" name="ISME J.">
        <title>Uncovering the hidden diversity of litter-decomposition mechanisms in mushroom-forming fungi.</title>
        <authorList>
            <person name="Floudas D."/>
            <person name="Bentzer J."/>
            <person name="Ahren D."/>
            <person name="Johansson T."/>
            <person name="Persson P."/>
            <person name="Tunlid A."/>
        </authorList>
    </citation>
    <scope>NUCLEOTIDE SEQUENCE [LARGE SCALE GENOMIC DNA]</scope>
    <source>
        <strain evidence="3 4">CBS 406.79</strain>
    </source>
</reference>
<dbReference type="AlphaFoldDB" id="A0A8H5HE29"/>
<feature type="compositionally biased region" description="Basic and acidic residues" evidence="1">
    <location>
        <begin position="152"/>
        <end position="177"/>
    </location>
</feature>
<feature type="domain" description="Protein kinase" evidence="2">
    <location>
        <begin position="253"/>
        <end position="573"/>
    </location>
</feature>
<dbReference type="Gene3D" id="1.10.510.10">
    <property type="entry name" value="Transferase(Phosphotransferase) domain 1"/>
    <property type="match status" value="2"/>
</dbReference>
<sequence>MEMRWLGSSSKKQKSSGGLAVALASKDGSRLSGSTSASPAADPVPENSGTQIFQETRRQAASYARALFSAGAIRSHAVALVIDDEHFRFVFYCRSLIVESEPGDLKNSIDKRRFISLVQRLHSFSHEQFGLIPNMKLPFLQNVKLKSKKRVRGDDGKQESQPKKSKVDGKGKGKEQAVDAEISQGSLSSSESGLFSSYQVETSEHTSAEASAPPSVPPGALPAAADLPSLVGSTYTLVVEGVERVLRITRVIFRSDGLIGRGTSVFEVKCIKEENVSENGQRTTITPDQSWEGRPLVLKLSFPPSGRTSEGELIRAASKHAEDNDSCWALKHLPHVVACVDSPDRKGTDPTQTTLQGRLKSQFEDAYEMRSLRATVLEKLEPLSSLKSAREFAQVFYDILQIHRWLYEHPRILHRDLSMANIMYRREGDNVYGVLNDFDLSSFRTRMDEGPTSKHRTGTKPFMAYDLLDTAWDKVHRYRHDLESLFYIMLIVCCHYSDPTTRAPNLQFSGWFDRADHDIAYAKYHLLGSPSPMLLVQTYFRAFTEWLHDICRMLGMGYWSRLGEPDLYNRETLNGNITYKKVMEVMGSFDGEELKLADKPLRTYAKALVSARAIQSHVIALVSNVLSVYIYRRSIMIESQGRGDDGKHESQPKNSKVDRKGKGKEQAMDAEISERSLYSSDSGLFSSYQVQTSQYTSAEATAPPAAEKFPSLVGSTYTLVVEGVERVLYITIVIFRSDCLIGRGTSVFEVKCIKEENVSENGQRTTITPEQSWQARPLILKLGFPPSGQTSEGELICAARKHAKDHNSDWALKHLPLVVACVDNPDWKSNDPNRTTLQSRLKPHFGDAYEMRSLRATVLEKLEPLSSLKSAREFAQLFYDILQIHRWLYEHPGILHRDLSMTNIMYRREGDNVYGVLNDFDLSSFRTRMDEGPTSKHRTGTKPFMARDLLHPEWDKVHRYRHDLESLFYIILILSCHYSDPTTQASSLPFKAWFDQMDDVIGSLKFDFLHFTSLKVVQPYFAAFTDWLLLIRLILVQGYKSQPNGVYLSNEARIQAEQYDWDTLGGHVTYSSVMKVMGSFEGEELVTRWAGGDSGN</sequence>
<comment type="caution">
    <text evidence="3">The sequence shown here is derived from an EMBL/GenBank/DDBJ whole genome shotgun (WGS) entry which is preliminary data.</text>
</comment>
<protein>
    <recommendedName>
        <fullName evidence="2">Protein kinase domain-containing protein</fullName>
    </recommendedName>
</protein>
<evidence type="ECO:0000256" key="1">
    <source>
        <dbReference type="SAM" id="MobiDB-lite"/>
    </source>
</evidence>
<proteinExistence type="predicted"/>
<dbReference type="InterPro" id="IPR000719">
    <property type="entry name" value="Prot_kinase_dom"/>
</dbReference>
<feature type="region of interest" description="Disordered" evidence="1">
    <location>
        <begin position="640"/>
        <end position="670"/>
    </location>
</feature>
<feature type="compositionally biased region" description="Low complexity" evidence="1">
    <location>
        <begin position="183"/>
        <end position="197"/>
    </location>
</feature>
<dbReference type="Proteomes" id="UP000518752">
    <property type="component" value="Unassembled WGS sequence"/>
</dbReference>
<name>A0A8H5HE29_9AGAR</name>